<feature type="compositionally biased region" description="Polar residues" evidence="8">
    <location>
        <begin position="1239"/>
        <end position="1255"/>
    </location>
</feature>
<gene>
    <name evidence="11" type="primary">PPFIA2</name>
</gene>
<evidence type="ECO:0000256" key="6">
    <source>
        <dbReference type="ARBA" id="ARBA00023054"/>
    </source>
</evidence>
<dbReference type="InterPro" id="IPR001660">
    <property type="entry name" value="SAM"/>
</dbReference>
<feature type="coiled-coil region" evidence="7">
    <location>
        <begin position="663"/>
        <end position="697"/>
    </location>
</feature>
<keyword evidence="3" id="KW-0963">Cytoplasm</keyword>
<feature type="domain" description="SAM" evidence="9">
    <location>
        <begin position="1094"/>
        <end position="1163"/>
    </location>
</feature>
<dbReference type="InterPro" id="IPR037620">
    <property type="entry name" value="LIP-1_SAM_1"/>
</dbReference>
<evidence type="ECO:0000313" key="11">
    <source>
        <dbReference type="RefSeq" id="XP_032804773.1"/>
    </source>
</evidence>
<dbReference type="Pfam" id="PF07647">
    <property type="entry name" value="SAM_2"/>
    <property type="match status" value="1"/>
</dbReference>
<dbReference type="SUPFAM" id="SSF57997">
    <property type="entry name" value="Tropomyosin"/>
    <property type="match status" value="1"/>
</dbReference>
<dbReference type="Gene3D" id="1.10.150.50">
    <property type="entry name" value="Transcription Factor, Ets-1"/>
    <property type="match status" value="3"/>
</dbReference>
<comment type="subcellular location">
    <subcellularLocation>
        <location evidence="1">Cytoplasm</location>
    </subcellularLocation>
</comment>
<dbReference type="CDD" id="cd09568">
    <property type="entry name" value="SAM_liprin-alpha1_2_3_4_repeat3"/>
    <property type="match status" value="1"/>
</dbReference>
<dbReference type="Proteomes" id="UP001318040">
    <property type="component" value="Chromosome 7"/>
</dbReference>
<feature type="compositionally biased region" description="Low complexity" evidence="8">
    <location>
        <begin position="716"/>
        <end position="746"/>
    </location>
</feature>
<feature type="compositionally biased region" description="Basic and acidic residues" evidence="8">
    <location>
        <begin position="772"/>
        <end position="783"/>
    </location>
</feature>
<dbReference type="InterPro" id="IPR037622">
    <property type="entry name" value="LIP-1_SAM_3"/>
</dbReference>
<evidence type="ECO:0000256" key="2">
    <source>
        <dbReference type="ARBA" id="ARBA00007026"/>
    </source>
</evidence>
<feature type="region of interest" description="Disordered" evidence="8">
    <location>
        <begin position="200"/>
        <end position="246"/>
    </location>
</feature>
<dbReference type="Pfam" id="PF25526">
    <property type="entry name" value="LIP-1"/>
    <property type="match status" value="1"/>
</dbReference>
<dbReference type="PANTHER" id="PTHR12587">
    <property type="entry name" value="LAR INTERACTING PROTEIN LIP -RELATED PROTEIN"/>
    <property type="match status" value="1"/>
</dbReference>
<dbReference type="SUPFAM" id="SSF47769">
    <property type="entry name" value="SAM/Pointed domain"/>
    <property type="match status" value="3"/>
</dbReference>
<dbReference type="InterPro" id="IPR057892">
    <property type="entry name" value="LIP-1_CC2"/>
</dbReference>
<dbReference type="SMART" id="SM00454">
    <property type="entry name" value="SAM"/>
    <property type="match status" value="3"/>
</dbReference>
<organism evidence="10 11">
    <name type="scientific">Petromyzon marinus</name>
    <name type="common">Sea lamprey</name>
    <dbReference type="NCBI Taxonomy" id="7757"/>
    <lineage>
        <taxon>Eukaryota</taxon>
        <taxon>Metazoa</taxon>
        <taxon>Chordata</taxon>
        <taxon>Craniata</taxon>
        <taxon>Vertebrata</taxon>
        <taxon>Cyclostomata</taxon>
        <taxon>Hyperoartia</taxon>
        <taxon>Petromyzontiformes</taxon>
        <taxon>Petromyzontidae</taxon>
        <taxon>Petromyzon</taxon>
    </lineage>
</organism>
<evidence type="ECO:0000259" key="9">
    <source>
        <dbReference type="PROSITE" id="PS50105"/>
    </source>
</evidence>
<feature type="region of interest" description="Disordered" evidence="8">
    <location>
        <begin position="1"/>
        <end position="21"/>
    </location>
</feature>
<feature type="coiled-coil region" evidence="7">
    <location>
        <begin position="500"/>
        <end position="544"/>
    </location>
</feature>
<dbReference type="FunFam" id="1.10.150.50:FF:000003">
    <property type="entry name" value="liprin-alpha-2 isoform X1"/>
    <property type="match status" value="1"/>
</dbReference>
<evidence type="ECO:0000256" key="1">
    <source>
        <dbReference type="ARBA" id="ARBA00004496"/>
    </source>
</evidence>
<feature type="coiled-coil region" evidence="7">
    <location>
        <begin position="268"/>
        <end position="390"/>
    </location>
</feature>
<feature type="region of interest" description="Disordered" evidence="8">
    <location>
        <begin position="1223"/>
        <end position="1255"/>
    </location>
</feature>
<accession>A0AAJ7WQ87</accession>
<dbReference type="GO" id="GO:0048786">
    <property type="term" value="C:presynaptic active zone"/>
    <property type="evidence" value="ECO:0007669"/>
    <property type="project" value="TreeGrafter"/>
</dbReference>
<feature type="domain" description="SAM" evidence="9">
    <location>
        <begin position="1013"/>
        <end position="1070"/>
    </location>
</feature>
<feature type="compositionally biased region" description="Gly residues" evidence="8">
    <location>
        <begin position="871"/>
        <end position="884"/>
    </location>
</feature>
<evidence type="ECO:0000256" key="4">
    <source>
        <dbReference type="ARBA" id="ARBA00022553"/>
    </source>
</evidence>
<dbReference type="GO" id="GO:0005737">
    <property type="term" value="C:cytoplasm"/>
    <property type="evidence" value="ECO:0007669"/>
    <property type="project" value="UniProtKB-SubCell"/>
</dbReference>
<keyword evidence="5" id="KW-0677">Repeat</keyword>
<dbReference type="InterPro" id="IPR029515">
    <property type="entry name" value="Liprin"/>
</dbReference>
<evidence type="ECO:0000256" key="5">
    <source>
        <dbReference type="ARBA" id="ARBA00022737"/>
    </source>
</evidence>
<dbReference type="GO" id="GO:0050808">
    <property type="term" value="P:synapse organization"/>
    <property type="evidence" value="ECO:0007669"/>
    <property type="project" value="TreeGrafter"/>
</dbReference>
<dbReference type="PROSITE" id="PS50105">
    <property type="entry name" value="SAM_DOMAIN"/>
    <property type="match status" value="3"/>
</dbReference>
<evidence type="ECO:0000256" key="3">
    <source>
        <dbReference type="ARBA" id="ARBA00022490"/>
    </source>
</evidence>
<dbReference type="Pfam" id="PF00536">
    <property type="entry name" value="SAM_1"/>
    <property type="match status" value="2"/>
</dbReference>
<dbReference type="CTD" id="8499"/>
<sequence>MMCEVMPTISEDAASSTRTSQDDASFERLMVGMLDERDRLLDALRDAQETIAHTQSRLHDVCHDRDSLQRQLNSALPQEFAALTKELNACREQLLEREEEIAELKAERNNTRLLLEHLECLVSRHERSLRMTVVKRQAQSPAGVSSEVEVLKALKSLFEHHKALDEKVRERLRVALERVAALEEELQATSQELMLLREQAAHAQRRAGDGSEDATEMETPPTQNSAELRPLTSHAKARVTNGTGLRDIEGPGRLLELQDLLDKRSMEVAQMKERLGTLSARVGELEDDVDTARRDLIKSEEMNTKYQRDIREAMAQKDDMEERITTLEKRYLGAQREATSLHDLNDKLENELANTEDLLKQSEDKTRQLQERLELAEQKLQQTMRKAETLPEVEAELAQRVAALTKYDPSSPDDSTILEVKLQDMSILLRKAEERHGDIEERLRQLETQLEEKNQEVLRARQREKMNEEHNKRLSDTVDKLLSESNERLQLHLKERMSSLEEKNALTHELDNTRKQLEEAHMDKERMADEVEKVRLEMEQWRLKTSSMVDPVIPRSHLGSTSDIRYSLGSSVILEAPGDPFGSSAVLRRQKGRLSALRDEPGKVQTLNEQEWQRMQQAGVLASVAQAFESETEASDQEDDRETIFSSADLLSPSGHSDAQTLALMLQEQLDAINNEIRLIQEEKESTEQRAEEIESRVGSGSLDSLSLARLRSSATGAAGGTSLPVSLTGSSLASSSPPVSGRSTPKFTPRSPARDADRAGAGAGATLPAGSRDEAREDKATIKCETSPPQTPRSGRLDRVSQALHSASQEDIRGSSGLQDGASNPSSSNSSQDSLHKAKKKGIKSSFGRLFGKKEKGRPLTPSKELASPGQGGSAEGEGGSPEGVGLAKLGTQAERDRRLKKKHELLEEARRQGLPFALWDGQTVVAWLELWVGMPAWYVAACRANVKSGAIMSALSDTEIQREIGISNPLHRLKLRLAIQEMVSLTSPSAPPTSRTTLAYGDMNHEWIGNEWLPSLGLPQYRSYFMECLVDARMLDHLTKKDLRGQLKMVDSFHRTSLQYGIMCLKRLNYDRKDLERKREESQHEMKDVMVWSNERVIRWIQSIGLRDYANSLVESGVHGALIALDDTFDHIALALSLQIPTQNTQARQVLEREFNNLLALGTERRLEEDALFQNEDKNFQRGPSWRKRFHPQEASGVGVMVPGSAETLPAGFRVNATAAASPTALPKKAHPDGATAGTQRADPSSVVRTYSC</sequence>
<dbReference type="InterPro" id="IPR013761">
    <property type="entry name" value="SAM/pointed_sf"/>
</dbReference>
<dbReference type="CDD" id="cd09565">
    <property type="entry name" value="SAM_liprin-alpha1_2_3_4_repeat2"/>
    <property type="match status" value="1"/>
</dbReference>
<keyword evidence="6 7" id="KW-0175">Coiled coil</keyword>
<evidence type="ECO:0000313" key="10">
    <source>
        <dbReference type="Proteomes" id="UP001318040"/>
    </source>
</evidence>
<keyword evidence="10" id="KW-1185">Reference proteome</keyword>
<dbReference type="InterPro" id="IPR037621">
    <property type="entry name" value="LIP-1_SAM_2"/>
</dbReference>
<reference evidence="11" key="1">
    <citation type="submission" date="2025-08" db="UniProtKB">
        <authorList>
            <consortium name="RefSeq"/>
        </authorList>
    </citation>
    <scope>IDENTIFICATION</scope>
    <source>
        <tissue evidence="11">Sperm</tissue>
    </source>
</reference>
<feature type="domain" description="SAM" evidence="9">
    <location>
        <begin position="921"/>
        <end position="987"/>
    </location>
</feature>
<proteinExistence type="inferred from homology"/>
<name>A0AAJ7WQ87_PETMA</name>
<keyword evidence="4" id="KW-0597">Phosphoprotein</keyword>
<dbReference type="CDD" id="cd09562">
    <property type="entry name" value="SAM_liprin-alpha1_2_3_4_repeat1"/>
    <property type="match status" value="1"/>
</dbReference>
<dbReference type="RefSeq" id="XP_032804773.1">
    <property type="nucleotide sequence ID" value="XM_032948882.1"/>
</dbReference>
<comment type="similarity">
    <text evidence="2">Belongs to the liprin family. Liprin-alpha subfamily.</text>
</comment>
<dbReference type="FunFam" id="1.10.150.50:FF:000004">
    <property type="entry name" value="PTPRF interacting protein alpha 1"/>
    <property type="match status" value="1"/>
</dbReference>
<evidence type="ECO:0000256" key="8">
    <source>
        <dbReference type="SAM" id="MobiDB-lite"/>
    </source>
</evidence>
<protein>
    <submittedName>
        <fullName evidence="11">Liprin-alpha-2 isoform X13</fullName>
    </submittedName>
</protein>
<evidence type="ECO:0000256" key="7">
    <source>
        <dbReference type="SAM" id="Coils"/>
    </source>
</evidence>
<dbReference type="AlphaFoldDB" id="A0AAJ7WQ87"/>
<feature type="coiled-coil region" evidence="7">
    <location>
        <begin position="37"/>
        <end position="121"/>
    </location>
</feature>
<feature type="coiled-coil region" evidence="7">
    <location>
        <begin position="422"/>
        <end position="463"/>
    </location>
</feature>
<dbReference type="Gene3D" id="1.10.287.1490">
    <property type="match status" value="1"/>
</dbReference>
<dbReference type="PANTHER" id="PTHR12587:SF20">
    <property type="entry name" value="LIPRIN-ALPHA, ISOFORM E"/>
    <property type="match status" value="1"/>
</dbReference>
<feature type="region of interest" description="Disordered" evidence="8">
    <location>
        <begin position="716"/>
        <end position="897"/>
    </location>
</feature>